<feature type="domain" description="ABC transporter" evidence="6">
    <location>
        <begin position="3"/>
        <end position="240"/>
    </location>
</feature>
<dbReference type="AlphaFoldDB" id="A0A021W0U6"/>
<dbReference type="GO" id="GO:0005886">
    <property type="term" value="C:plasma membrane"/>
    <property type="evidence" value="ECO:0007669"/>
    <property type="project" value="UniProtKB-SubCell"/>
</dbReference>
<accession>A0A021W0U6</accession>
<dbReference type="SUPFAM" id="SSF52540">
    <property type="entry name" value="P-loop containing nucleoside triphosphate hydrolases"/>
    <property type="match status" value="1"/>
</dbReference>
<name>A0A021W0U6_9CELL</name>
<reference evidence="7 8" key="1">
    <citation type="submission" date="2014-01" db="EMBL/GenBank/DDBJ databases">
        <title>Actinotalea ferrariae CF5-4.</title>
        <authorList>
            <person name="Chen F."/>
            <person name="Li Y."/>
            <person name="Wang G."/>
        </authorList>
    </citation>
    <scope>NUCLEOTIDE SEQUENCE [LARGE SCALE GENOMIC DNA]</scope>
    <source>
        <strain evidence="7 8">CF5-4</strain>
    </source>
</reference>
<evidence type="ECO:0000256" key="2">
    <source>
        <dbReference type="ARBA" id="ARBA00022448"/>
    </source>
</evidence>
<evidence type="ECO:0000256" key="1">
    <source>
        <dbReference type="ARBA" id="ARBA00004202"/>
    </source>
</evidence>
<dbReference type="InterPro" id="IPR003593">
    <property type="entry name" value="AAA+_ATPase"/>
</dbReference>
<dbReference type="EMBL" id="AXCW01000010">
    <property type="protein sequence ID" value="EYR64942.1"/>
    <property type="molecule type" value="Genomic_DNA"/>
</dbReference>
<evidence type="ECO:0000313" key="7">
    <source>
        <dbReference type="EMBL" id="EYR64942.1"/>
    </source>
</evidence>
<dbReference type="PANTHER" id="PTHR42711">
    <property type="entry name" value="ABC TRANSPORTER ATP-BINDING PROTEIN"/>
    <property type="match status" value="1"/>
</dbReference>
<protein>
    <submittedName>
        <fullName evidence="7">Daunorubicin ABC transporter ATPase</fullName>
    </submittedName>
</protein>
<dbReference type="Gene3D" id="3.40.50.300">
    <property type="entry name" value="P-loop containing nucleotide triphosphate hydrolases"/>
    <property type="match status" value="1"/>
</dbReference>
<evidence type="ECO:0000256" key="4">
    <source>
        <dbReference type="ARBA" id="ARBA00022840"/>
    </source>
</evidence>
<keyword evidence="8" id="KW-1185">Reference proteome</keyword>
<dbReference type="InterPro" id="IPR003439">
    <property type="entry name" value="ABC_transporter-like_ATP-bd"/>
</dbReference>
<organism evidence="7 8">
    <name type="scientific">Actinotalea ferrariae CF5-4</name>
    <dbReference type="NCBI Taxonomy" id="948458"/>
    <lineage>
        <taxon>Bacteria</taxon>
        <taxon>Bacillati</taxon>
        <taxon>Actinomycetota</taxon>
        <taxon>Actinomycetes</taxon>
        <taxon>Micrococcales</taxon>
        <taxon>Cellulomonadaceae</taxon>
        <taxon>Actinotalea</taxon>
    </lineage>
</organism>
<dbReference type="Proteomes" id="UP000019753">
    <property type="component" value="Unassembled WGS sequence"/>
</dbReference>
<dbReference type="SMART" id="SM00382">
    <property type="entry name" value="AAA"/>
    <property type="match status" value="1"/>
</dbReference>
<dbReference type="InterPro" id="IPR027417">
    <property type="entry name" value="P-loop_NTPase"/>
</dbReference>
<keyword evidence="4" id="KW-0067">ATP-binding</keyword>
<comment type="subcellular location">
    <subcellularLocation>
        <location evidence="1">Cell membrane</location>
        <topology evidence="1">Peripheral membrane protein</topology>
    </subcellularLocation>
</comment>
<evidence type="ECO:0000256" key="3">
    <source>
        <dbReference type="ARBA" id="ARBA00022741"/>
    </source>
</evidence>
<keyword evidence="3" id="KW-0547">Nucleotide-binding</keyword>
<gene>
    <name evidence="7" type="ORF">N866_00635</name>
</gene>
<dbReference type="PROSITE" id="PS50893">
    <property type="entry name" value="ABC_TRANSPORTER_2"/>
    <property type="match status" value="1"/>
</dbReference>
<dbReference type="Pfam" id="PF00005">
    <property type="entry name" value="ABC_tran"/>
    <property type="match status" value="1"/>
</dbReference>
<evidence type="ECO:0000313" key="8">
    <source>
        <dbReference type="Proteomes" id="UP000019753"/>
    </source>
</evidence>
<proteinExistence type="predicted"/>
<comment type="caution">
    <text evidence="7">The sequence shown here is derived from an EMBL/GenBank/DDBJ whole genome shotgun (WGS) entry which is preliminary data.</text>
</comment>
<evidence type="ECO:0000256" key="5">
    <source>
        <dbReference type="ARBA" id="ARBA00023251"/>
    </source>
</evidence>
<keyword evidence="2" id="KW-0813">Transport</keyword>
<dbReference type="InterPro" id="IPR050763">
    <property type="entry name" value="ABC_transporter_ATP-binding"/>
</dbReference>
<evidence type="ECO:0000259" key="6">
    <source>
        <dbReference type="PROSITE" id="PS50893"/>
    </source>
</evidence>
<dbReference type="GO" id="GO:0016887">
    <property type="term" value="F:ATP hydrolysis activity"/>
    <property type="evidence" value="ECO:0007669"/>
    <property type="project" value="InterPro"/>
</dbReference>
<dbReference type="PANTHER" id="PTHR42711:SF18">
    <property type="entry name" value="ABC TRANSPORTER, ATP-BINDING PROTEIN"/>
    <property type="match status" value="1"/>
</dbReference>
<sequence length="317" mass="34147">MMIRVESLAREFSGKGAPEPVHALRGVSFEVAPGELFGVLGPNGAGKTTLVRILSTLLTPTSGTAQIGGLDVVTDAMRLRRRLGVVFGGERGLYDRLTAVDNLQFAAELYGVHRREQKRRIGDVLELVGLRSKDRARVETFSRGMRQRLHIARALLHEPDVLFLDEPSNGLDPVAARELRDLVRSLRDAGTTILLTTHHMFEADQLCSRLAVVVDGGIVEMGTPAAIKGRADVGRTFTFADYHGVVRDRAVLDALPGAIDVSDEALDGYVRWSVRTAAGSAVDAAMIARTLDVPPDHVVGEPATLEDAYVAIVSGAP</sequence>
<keyword evidence="5" id="KW-0046">Antibiotic resistance</keyword>
<dbReference type="GO" id="GO:0005524">
    <property type="term" value="F:ATP binding"/>
    <property type="evidence" value="ECO:0007669"/>
    <property type="project" value="UniProtKB-KW"/>
</dbReference>
<dbReference type="GO" id="GO:0046677">
    <property type="term" value="P:response to antibiotic"/>
    <property type="evidence" value="ECO:0007669"/>
    <property type="project" value="UniProtKB-KW"/>
</dbReference>